<evidence type="ECO:0000256" key="1">
    <source>
        <dbReference type="ARBA" id="ARBA00023015"/>
    </source>
</evidence>
<evidence type="ECO:0000256" key="2">
    <source>
        <dbReference type="ARBA" id="ARBA00023125"/>
    </source>
</evidence>
<dbReference type="PROSITE" id="PS00041">
    <property type="entry name" value="HTH_ARAC_FAMILY_1"/>
    <property type="match status" value="1"/>
</dbReference>
<organism evidence="5 6">
    <name type="scientific">Paenibacillus herberti</name>
    <dbReference type="NCBI Taxonomy" id="1619309"/>
    <lineage>
        <taxon>Bacteria</taxon>
        <taxon>Bacillati</taxon>
        <taxon>Bacillota</taxon>
        <taxon>Bacilli</taxon>
        <taxon>Bacillales</taxon>
        <taxon>Paenibacillaceae</taxon>
        <taxon>Paenibacillus</taxon>
    </lineage>
</organism>
<dbReference type="Gene3D" id="1.10.10.60">
    <property type="entry name" value="Homeodomain-like"/>
    <property type="match status" value="1"/>
</dbReference>
<feature type="domain" description="HTH araC/xylS-type" evidence="4">
    <location>
        <begin position="147"/>
        <end position="245"/>
    </location>
</feature>
<dbReference type="Proteomes" id="UP000215145">
    <property type="component" value="Unassembled WGS sequence"/>
</dbReference>
<name>A0A229P659_9BACL</name>
<dbReference type="InterPro" id="IPR018060">
    <property type="entry name" value="HTH_AraC"/>
</dbReference>
<gene>
    <name evidence="5" type="ORF">CGZ75_09940</name>
</gene>
<dbReference type="AlphaFoldDB" id="A0A229P659"/>
<keyword evidence="6" id="KW-1185">Reference proteome</keyword>
<keyword evidence="3" id="KW-0804">Transcription</keyword>
<dbReference type="GO" id="GO:0043565">
    <property type="term" value="F:sequence-specific DNA binding"/>
    <property type="evidence" value="ECO:0007669"/>
    <property type="project" value="InterPro"/>
</dbReference>
<dbReference type="GO" id="GO:0003700">
    <property type="term" value="F:DNA-binding transcription factor activity"/>
    <property type="evidence" value="ECO:0007669"/>
    <property type="project" value="InterPro"/>
</dbReference>
<sequence length="247" mass="28291">MHSAAVRPMLQDHSGMLLLMTYGGIQLKLAGKDEPIALRRGELAYLPPGSQPSVVQQEGKVYELYVLGFTVDRDEIRQLELPAAHQSLKTIRYDWMLERFRTLAEEDKERLSNSTIRGWGIVLELLALWSRENSTGAAAPATARHLERMKEFIQDRYREKVTKEDLGRCIGRTPNYAATLFRQGTGQTISGYVHTQRMKTAVYMLTESLLTIEEIADYLGYGEVSYFQRIFRRSFGMPPSHYASRHE</sequence>
<dbReference type="Pfam" id="PF12833">
    <property type="entry name" value="HTH_18"/>
    <property type="match status" value="1"/>
</dbReference>
<dbReference type="PANTHER" id="PTHR43280">
    <property type="entry name" value="ARAC-FAMILY TRANSCRIPTIONAL REGULATOR"/>
    <property type="match status" value="1"/>
</dbReference>
<dbReference type="SUPFAM" id="SSF46689">
    <property type="entry name" value="Homeodomain-like"/>
    <property type="match status" value="1"/>
</dbReference>
<proteinExistence type="predicted"/>
<evidence type="ECO:0000256" key="3">
    <source>
        <dbReference type="ARBA" id="ARBA00023163"/>
    </source>
</evidence>
<dbReference type="PRINTS" id="PR00032">
    <property type="entry name" value="HTHARAC"/>
</dbReference>
<keyword evidence="2" id="KW-0238">DNA-binding</keyword>
<accession>A0A229P659</accession>
<evidence type="ECO:0000313" key="6">
    <source>
        <dbReference type="Proteomes" id="UP000215145"/>
    </source>
</evidence>
<dbReference type="PROSITE" id="PS01124">
    <property type="entry name" value="HTH_ARAC_FAMILY_2"/>
    <property type="match status" value="1"/>
</dbReference>
<comment type="caution">
    <text evidence="5">The sequence shown here is derived from an EMBL/GenBank/DDBJ whole genome shotgun (WGS) entry which is preliminary data.</text>
</comment>
<dbReference type="PANTHER" id="PTHR43280:SF10">
    <property type="entry name" value="REGULATORY PROTEIN POCR"/>
    <property type="match status" value="1"/>
</dbReference>
<dbReference type="InterPro" id="IPR020449">
    <property type="entry name" value="Tscrpt_reg_AraC-type_HTH"/>
</dbReference>
<keyword evidence="1" id="KW-0805">Transcription regulation</keyword>
<dbReference type="InterPro" id="IPR018062">
    <property type="entry name" value="HTH_AraC-typ_CS"/>
</dbReference>
<evidence type="ECO:0000313" key="5">
    <source>
        <dbReference type="EMBL" id="OXM17567.1"/>
    </source>
</evidence>
<dbReference type="EMBL" id="NMUQ01000001">
    <property type="protein sequence ID" value="OXM17567.1"/>
    <property type="molecule type" value="Genomic_DNA"/>
</dbReference>
<protein>
    <submittedName>
        <fullName evidence="5">AraC family transcriptional regulator</fullName>
    </submittedName>
</protein>
<evidence type="ECO:0000259" key="4">
    <source>
        <dbReference type="PROSITE" id="PS01124"/>
    </source>
</evidence>
<dbReference type="SMART" id="SM00342">
    <property type="entry name" value="HTH_ARAC"/>
    <property type="match status" value="1"/>
</dbReference>
<reference evidence="5 6" key="1">
    <citation type="submission" date="2017-07" db="EMBL/GenBank/DDBJ databases">
        <title>Paenibacillus herberti R33 genome sequencing and assembly.</title>
        <authorList>
            <person name="Su W."/>
        </authorList>
    </citation>
    <scope>NUCLEOTIDE SEQUENCE [LARGE SCALE GENOMIC DNA]</scope>
    <source>
        <strain evidence="5 6">R33</strain>
    </source>
</reference>
<dbReference type="OrthoDB" id="2644630at2"/>
<dbReference type="InterPro" id="IPR009057">
    <property type="entry name" value="Homeodomain-like_sf"/>
</dbReference>